<gene>
    <name evidence="8" type="ORF">ENE75_00750</name>
</gene>
<feature type="transmembrane region" description="Helical" evidence="7">
    <location>
        <begin position="285"/>
        <end position="304"/>
    </location>
</feature>
<keyword evidence="3" id="KW-1003">Cell membrane</keyword>
<name>A0A3S2TNU3_9BURK</name>
<evidence type="ECO:0000256" key="7">
    <source>
        <dbReference type="SAM" id="Phobius"/>
    </source>
</evidence>
<comment type="similarity">
    <text evidence="2">Belongs to the polysaccharide synthase family.</text>
</comment>
<evidence type="ECO:0000313" key="9">
    <source>
        <dbReference type="Proteomes" id="UP000288178"/>
    </source>
</evidence>
<keyword evidence="9" id="KW-1185">Reference proteome</keyword>
<feature type="transmembrane region" description="Helical" evidence="7">
    <location>
        <begin position="110"/>
        <end position="129"/>
    </location>
</feature>
<feature type="transmembrane region" description="Helical" evidence="7">
    <location>
        <begin position="76"/>
        <end position="98"/>
    </location>
</feature>
<evidence type="ECO:0000256" key="6">
    <source>
        <dbReference type="ARBA" id="ARBA00023136"/>
    </source>
</evidence>
<dbReference type="Pfam" id="PF13440">
    <property type="entry name" value="Polysacc_synt_3"/>
    <property type="match status" value="1"/>
</dbReference>
<dbReference type="CDD" id="cd13127">
    <property type="entry name" value="MATE_tuaB_like"/>
    <property type="match status" value="1"/>
</dbReference>
<dbReference type="OrthoDB" id="5486360at2"/>
<sequence>MTSVRKALALSFLERYLSILLALASNMILARLLTPHEIGQYSVTLAVLGVAHVLRDFGIGSYLIQAPEVDDSQIGTAFGVSLLLGGGLFAAVFALAPWAAGFYGESGMTLTMRIAALSFLVLPFCTVRMSLLRREMRFKALLYVSLTATAISLVVTVLLAWQGMGSDSMAVGAVLQNLCTAVGTWLASDDRRVFRPTLVHWRPVLAFGGQSAATNVVTTLSMDANDLVVGKVLGFQPVALVSRAQGVVNLFHRDVMNAVRNVALPAFAEAHRGGDELVSRFRHSVAIVTGFAWPFYGFLSIFSLEFLRVMFGPQWDAAAPLVPVFALAGAIGALTSLVSTALVAVGRIELVTRTEFVVQPMRLAIVIGAVTIWGTIESVAWAFLLAALPAAPMFLAAGERGVPGLRRRLLRTTGPSLAVTAAALMPSIAYVGFMGWSRSEPLPLIGTTLVICGGIILGILVGEKTDHPVTREPLYQELRRRFVFHRSIAPR</sequence>
<feature type="transmembrane region" description="Helical" evidence="7">
    <location>
        <begin position="45"/>
        <end position="64"/>
    </location>
</feature>
<feature type="transmembrane region" description="Helical" evidence="7">
    <location>
        <begin position="12"/>
        <end position="33"/>
    </location>
</feature>
<organism evidence="8 9">
    <name type="scientific">Rubrivivax albus</name>
    <dbReference type="NCBI Taxonomy" id="2499835"/>
    <lineage>
        <taxon>Bacteria</taxon>
        <taxon>Pseudomonadati</taxon>
        <taxon>Pseudomonadota</taxon>
        <taxon>Betaproteobacteria</taxon>
        <taxon>Burkholderiales</taxon>
        <taxon>Sphaerotilaceae</taxon>
        <taxon>Rubrivivax</taxon>
    </lineage>
</organism>
<keyword evidence="6 7" id="KW-0472">Membrane</keyword>
<feature type="transmembrane region" description="Helical" evidence="7">
    <location>
        <begin position="442"/>
        <end position="461"/>
    </location>
</feature>
<feature type="transmembrane region" description="Helical" evidence="7">
    <location>
        <begin position="141"/>
        <end position="162"/>
    </location>
</feature>
<comment type="caution">
    <text evidence="8">The sequence shown here is derived from an EMBL/GenBank/DDBJ whole genome shotgun (WGS) entry which is preliminary data.</text>
</comment>
<evidence type="ECO:0000256" key="3">
    <source>
        <dbReference type="ARBA" id="ARBA00022475"/>
    </source>
</evidence>
<evidence type="ECO:0000256" key="1">
    <source>
        <dbReference type="ARBA" id="ARBA00004651"/>
    </source>
</evidence>
<dbReference type="RefSeq" id="WP_128194634.1">
    <property type="nucleotide sequence ID" value="NZ_SACT01000001.1"/>
</dbReference>
<evidence type="ECO:0000313" key="8">
    <source>
        <dbReference type="EMBL" id="RVT53466.1"/>
    </source>
</evidence>
<feature type="transmembrane region" description="Helical" evidence="7">
    <location>
        <begin position="168"/>
        <end position="187"/>
    </location>
</feature>
<feature type="transmembrane region" description="Helical" evidence="7">
    <location>
        <begin position="417"/>
        <end position="436"/>
    </location>
</feature>
<dbReference type="Proteomes" id="UP000288178">
    <property type="component" value="Unassembled WGS sequence"/>
</dbReference>
<accession>A0A3S2TNU3</accession>
<dbReference type="InterPro" id="IPR050833">
    <property type="entry name" value="Poly_Biosynth_Transport"/>
</dbReference>
<dbReference type="PANTHER" id="PTHR30250">
    <property type="entry name" value="PST FAMILY PREDICTED COLANIC ACID TRANSPORTER"/>
    <property type="match status" value="1"/>
</dbReference>
<evidence type="ECO:0000256" key="5">
    <source>
        <dbReference type="ARBA" id="ARBA00022989"/>
    </source>
</evidence>
<proteinExistence type="inferred from homology"/>
<dbReference type="PANTHER" id="PTHR30250:SF10">
    <property type="entry name" value="LIPOPOLYSACCHARIDE BIOSYNTHESIS PROTEIN WZXC"/>
    <property type="match status" value="1"/>
</dbReference>
<reference evidence="8 9" key="1">
    <citation type="submission" date="2019-01" db="EMBL/GenBank/DDBJ databases">
        <authorList>
            <person name="Chen W.-M."/>
        </authorList>
    </citation>
    <scope>NUCLEOTIDE SEQUENCE [LARGE SCALE GENOMIC DNA]</scope>
    <source>
        <strain evidence="8 9">ICH-3</strain>
    </source>
</reference>
<keyword evidence="4 7" id="KW-0812">Transmembrane</keyword>
<keyword evidence="5 7" id="KW-1133">Transmembrane helix</keyword>
<comment type="subcellular location">
    <subcellularLocation>
        <location evidence="1">Cell membrane</location>
        <topology evidence="1">Multi-pass membrane protein</topology>
    </subcellularLocation>
</comment>
<dbReference type="EMBL" id="SACT01000001">
    <property type="protein sequence ID" value="RVT53466.1"/>
    <property type="molecule type" value="Genomic_DNA"/>
</dbReference>
<feature type="transmembrane region" description="Helical" evidence="7">
    <location>
        <begin position="324"/>
        <end position="344"/>
    </location>
</feature>
<protein>
    <submittedName>
        <fullName evidence="8">Lipopolysaccharide biosynthesis protein</fullName>
    </submittedName>
</protein>
<dbReference type="AlphaFoldDB" id="A0A3S2TNU3"/>
<evidence type="ECO:0000256" key="2">
    <source>
        <dbReference type="ARBA" id="ARBA00007430"/>
    </source>
</evidence>
<dbReference type="GO" id="GO:0005886">
    <property type="term" value="C:plasma membrane"/>
    <property type="evidence" value="ECO:0007669"/>
    <property type="project" value="UniProtKB-SubCell"/>
</dbReference>
<evidence type="ECO:0000256" key="4">
    <source>
        <dbReference type="ARBA" id="ARBA00022692"/>
    </source>
</evidence>